<evidence type="ECO:0000256" key="1">
    <source>
        <dbReference type="ARBA" id="ARBA00008270"/>
    </source>
</evidence>
<evidence type="ECO:0000313" key="3">
    <source>
        <dbReference type="EMBL" id="TYB48230.1"/>
    </source>
</evidence>
<name>A0A5D0NU72_9ACTN</name>
<dbReference type="SUPFAM" id="SSF54506">
    <property type="entry name" value="Diaminopimelate epimerase-like"/>
    <property type="match status" value="1"/>
</dbReference>
<comment type="caution">
    <text evidence="3">The sequence shown here is derived from an EMBL/GenBank/DDBJ whole genome shotgun (WGS) entry which is preliminary data.</text>
</comment>
<accession>A0A5D0NU72</accession>
<dbReference type="GO" id="GO:0016853">
    <property type="term" value="F:isomerase activity"/>
    <property type="evidence" value="ECO:0007669"/>
    <property type="project" value="UniProtKB-KW"/>
</dbReference>
<keyword evidence="4" id="KW-1185">Reference proteome</keyword>
<protein>
    <submittedName>
        <fullName evidence="3">PhzF family phenazine biosynthesis protein</fullName>
    </submittedName>
</protein>
<dbReference type="PANTHER" id="PTHR13774">
    <property type="entry name" value="PHENAZINE BIOSYNTHESIS PROTEIN"/>
    <property type="match status" value="1"/>
</dbReference>
<keyword evidence="2" id="KW-0413">Isomerase</keyword>
<reference evidence="3 4" key="1">
    <citation type="submission" date="2019-08" db="EMBL/GenBank/DDBJ databases">
        <title>Actinomadura sp. nov. CYP1-5 isolated from mountain soil.</title>
        <authorList>
            <person name="Songsumanus A."/>
            <person name="Kuncharoen N."/>
            <person name="Kudo T."/>
            <person name="Yuki M."/>
            <person name="Igarashi Y."/>
            <person name="Tanasupawat S."/>
        </authorList>
    </citation>
    <scope>NUCLEOTIDE SEQUENCE [LARGE SCALE GENOMIC DNA]</scope>
    <source>
        <strain evidence="3 4">JCM 14158</strain>
    </source>
</reference>
<dbReference type="InterPro" id="IPR003719">
    <property type="entry name" value="Phenazine_PhzF-like"/>
</dbReference>
<evidence type="ECO:0000256" key="2">
    <source>
        <dbReference type="ARBA" id="ARBA00023235"/>
    </source>
</evidence>
<dbReference type="Pfam" id="PF02567">
    <property type="entry name" value="PhzC-PhzF"/>
    <property type="match status" value="1"/>
</dbReference>
<sequence length="288" mass="30664">MWRSRRPRRSRKGGAAEMTTHHGWLGRVFGSGDAGGNHTAIVGQGFDMARAPALAKRLGVPDTGFLTELSDRRVTLRTFSPYEELEQCFQTSLAVLSALNVPEGETWEVSHAEGDRLEVVREPEMTWAVPSLAGRPRLEPVPVPANIKGKGRAAVLRQARSRLHVRLEDLAHVNAVDLTPGQVLDLCAEHQAAGVVISGPVEDRSIRVRVFTSSLGGAEDSATGGAVIGVGILESVDGVRGDVVATQGPEDAARQGRLGLRISGPYEVGLGGASRTIMEGEFRVGGAR</sequence>
<dbReference type="PANTHER" id="PTHR13774:SF39">
    <property type="entry name" value="BIOSYNTHESIS PROTEIN, PUTATIVE-RELATED"/>
    <property type="match status" value="1"/>
</dbReference>
<evidence type="ECO:0000313" key="4">
    <source>
        <dbReference type="Proteomes" id="UP000323380"/>
    </source>
</evidence>
<dbReference type="Proteomes" id="UP000323380">
    <property type="component" value="Unassembled WGS sequence"/>
</dbReference>
<gene>
    <name evidence="3" type="ORF">FXF69_03155</name>
</gene>
<dbReference type="AlphaFoldDB" id="A0A5D0NU72"/>
<dbReference type="GO" id="GO:0005737">
    <property type="term" value="C:cytoplasm"/>
    <property type="evidence" value="ECO:0007669"/>
    <property type="project" value="TreeGrafter"/>
</dbReference>
<dbReference type="STRING" id="1220554.GCA_001552135_04173"/>
<dbReference type="Gene3D" id="3.10.310.10">
    <property type="entry name" value="Diaminopimelate Epimerase, Chain A, domain 1"/>
    <property type="match status" value="2"/>
</dbReference>
<comment type="similarity">
    <text evidence="1">Belongs to the PhzF family.</text>
</comment>
<organism evidence="3 4">
    <name type="scientific">Actinomadura chibensis</name>
    <dbReference type="NCBI Taxonomy" id="392828"/>
    <lineage>
        <taxon>Bacteria</taxon>
        <taxon>Bacillati</taxon>
        <taxon>Actinomycetota</taxon>
        <taxon>Actinomycetes</taxon>
        <taxon>Streptosporangiales</taxon>
        <taxon>Thermomonosporaceae</taxon>
        <taxon>Actinomadura</taxon>
    </lineage>
</organism>
<proteinExistence type="inferred from homology"/>
<dbReference type="EMBL" id="VSFG01000001">
    <property type="protein sequence ID" value="TYB48230.1"/>
    <property type="molecule type" value="Genomic_DNA"/>
</dbReference>